<keyword evidence="2" id="KW-0175">Coiled coil</keyword>
<sequence length="356" mass="40630">MILKFLAKKKDTIRISKSEYEELLNNTREINELKVKLESFESQLKDNSSSSEELNSKVEEYNTYFEILEEEVSNQQNEIISFDNQVHNIVKRVIEVAENAKHENSIVDETFSILCETTNNINDMSEAIKNMFENISSLSEFVKRGTDQVNMYKKQMDIVCKSLENFKESYSLLKKEITNLSNNNRQIKSISSKTKLVALNALVQSASADKSRFSGQSVINRELQKLSESAIITSKDNDTATSRINNEIMKFSYDIDKLFIVVYKTFELITSSLMVFNQLEASNKKLNDDTDVVKSLLESTNESVIKMISSVENVRDAVEKNYINAIEVSKLTEQQTGATTNMTAICQNMLGLIKRE</sequence>
<dbReference type="SUPFAM" id="SSF58104">
    <property type="entry name" value="Methyl-accepting chemotaxis protein (MCP) signaling domain"/>
    <property type="match status" value="1"/>
</dbReference>
<dbReference type="AlphaFoldDB" id="A0A0L6JU30"/>
<feature type="coiled-coil region" evidence="2">
    <location>
        <begin position="6"/>
        <end position="85"/>
    </location>
</feature>
<evidence type="ECO:0000256" key="2">
    <source>
        <dbReference type="SAM" id="Coils"/>
    </source>
</evidence>
<evidence type="ECO:0000259" key="3">
    <source>
        <dbReference type="PROSITE" id="PS50111"/>
    </source>
</evidence>
<keyword evidence="1" id="KW-0807">Transducer</keyword>
<dbReference type="eggNOG" id="COG0840">
    <property type="taxonomic scope" value="Bacteria"/>
</dbReference>
<evidence type="ECO:0000256" key="1">
    <source>
        <dbReference type="PROSITE-ProRule" id="PRU00284"/>
    </source>
</evidence>
<feature type="domain" description="Methyl-accepting transducer" evidence="3">
    <location>
        <begin position="78"/>
        <end position="315"/>
    </location>
</feature>
<name>A0A0L6JU30_9FIRM</name>
<dbReference type="STRING" id="398512.Bccel_4454"/>
<reference evidence="5" key="1">
    <citation type="submission" date="2015-07" db="EMBL/GenBank/DDBJ databases">
        <title>Near-Complete Genome Sequence of the Cellulolytic Bacterium Bacteroides (Pseudobacteroides) cellulosolvens ATCC 35603.</title>
        <authorList>
            <person name="Dassa B."/>
            <person name="Utturkar S.M."/>
            <person name="Klingeman D.M."/>
            <person name="Hurt R.A."/>
            <person name="Keller M."/>
            <person name="Xu J."/>
            <person name="Reddy Y.H.K."/>
            <person name="Borovok I."/>
            <person name="Grinberg I.R."/>
            <person name="Lamed R."/>
            <person name="Zhivin O."/>
            <person name="Bayer E.A."/>
            <person name="Brown S.D."/>
        </authorList>
    </citation>
    <scope>NUCLEOTIDE SEQUENCE [LARGE SCALE GENOMIC DNA]</scope>
    <source>
        <strain evidence="5">DSM 2933</strain>
    </source>
</reference>
<dbReference type="Gene3D" id="1.10.287.950">
    <property type="entry name" value="Methyl-accepting chemotaxis protein"/>
    <property type="match status" value="1"/>
</dbReference>
<proteinExistence type="predicted"/>
<comment type="caution">
    <text evidence="4">The sequence shown here is derived from an EMBL/GenBank/DDBJ whole genome shotgun (WGS) entry which is preliminary data.</text>
</comment>
<dbReference type="GO" id="GO:0007165">
    <property type="term" value="P:signal transduction"/>
    <property type="evidence" value="ECO:0007669"/>
    <property type="project" value="UniProtKB-KW"/>
</dbReference>
<accession>A0A0L6JU30</accession>
<organism evidence="4 5">
    <name type="scientific">Pseudobacteroides cellulosolvens ATCC 35603 = DSM 2933</name>
    <dbReference type="NCBI Taxonomy" id="398512"/>
    <lineage>
        <taxon>Bacteria</taxon>
        <taxon>Bacillati</taxon>
        <taxon>Bacillota</taxon>
        <taxon>Clostridia</taxon>
        <taxon>Eubacteriales</taxon>
        <taxon>Oscillospiraceae</taxon>
        <taxon>Pseudobacteroides</taxon>
    </lineage>
</organism>
<dbReference type="GO" id="GO:0016020">
    <property type="term" value="C:membrane"/>
    <property type="evidence" value="ECO:0007669"/>
    <property type="project" value="InterPro"/>
</dbReference>
<dbReference type="Proteomes" id="UP000036923">
    <property type="component" value="Unassembled WGS sequence"/>
</dbReference>
<dbReference type="RefSeq" id="WP_036944867.1">
    <property type="nucleotide sequence ID" value="NZ_JQKC01000037.1"/>
</dbReference>
<dbReference type="InterPro" id="IPR004089">
    <property type="entry name" value="MCPsignal_dom"/>
</dbReference>
<evidence type="ECO:0000313" key="5">
    <source>
        <dbReference type="Proteomes" id="UP000036923"/>
    </source>
</evidence>
<dbReference type="OrthoDB" id="9941206at2"/>
<evidence type="ECO:0000313" key="4">
    <source>
        <dbReference type="EMBL" id="KNY29180.1"/>
    </source>
</evidence>
<dbReference type="PROSITE" id="PS50111">
    <property type="entry name" value="CHEMOTAXIS_TRANSDUC_2"/>
    <property type="match status" value="1"/>
</dbReference>
<keyword evidence="5" id="KW-1185">Reference proteome</keyword>
<gene>
    <name evidence="4" type="ORF">Bccel_4454</name>
</gene>
<protein>
    <submittedName>
        <fullName evidence="4">Putative methyl-accepting chemotaxis sensory transducer</fullName>
    </submittedName>
</protein>
<dbReference type="EMBL" id="LGTC01000001">
    <property type="protein sequence ID" value="KNY29180.1"/>
    <property type="molecule type" value="Genomic_DNA"/>
</dbReference>